<dbReference type="Gene3D" id="2.40.10.10">
    <property type="entry name" value="Trypsin-like serine proteases"/>
    <property type="match status" value="1"/>
</dbReference>
<feature type="signal peptide" evidence="1">
    <location>
        <begin position="1"/>
        <end position="16"/>
    </location>
</feature>
<dbReference type="AlphaFoldDB" id="A0AAD9JDM6"/>
<name>A0AAD9JDM6_9ANNE</name>
<dbReference type="GO" id="GO:0004252">
    <property type="term" value="F:serine-type endopeptidase activity"/>
    <property type="evidence" value="ECO:0007669"/>
    <property type="project" value="InterPro"/>
</dbReference>
<dbReference type="InterPro" id="IPR043504">
    <property type="entry name" value="Peptidase_S1_PA_chymotrypsin"/>
</dbReference>
<evidence type="ECO:0000313" key="4">
    <source>
        <dbReference type="Proteomes" id="UP001208570"/>
    </source>
</evidence>
<evidence type="ECO:0000256" key="1">
    <source>
        <dbReference type="SAM" id="SignalP"/>
    </source>
</evidence>
<feature type="chain" id="PRO_5041934899" description="Peptidase S1 domain-containing protein" evidence="1">
    <location>
        <begin position="17"/>
        <end position="311"/>
    </location>
</feature>
<evidence type="ECO:0000313" key="3">
    <source>
        <dbReference type="EMBL" id="KAK2150808.1"/>
    </source>
</evidence>
<keyword evidence="4" id="KW-1185">Reference proteome</keyword>
<keyword evidence="1" id="KW-0732">Signal</keyword>
<reference evidence="3" key="1">
    <citation type="journal article" date="2023" name="Mol. Biol. Evol.">
        <title>Third-Generation Sequencing Reveals the Adaptive Role of the Epigenome in Three Deep-Sea Polychaetes.</title>
        <authorList>
            <person name="Perez M."/>
            <person name="Aroh O."/>
            <person name="Sun Y."/>
            <person name="Lan Y."/>
            <person name="Juniper S.K."/>
            <person name="Young C.R."/>
            <person name="Angers B."/>
            <person name="Qian P.Y."/>
        </authorList>
    </citation>
    <scope>NUCLEOTIDE SEQUENCE</scope>
    <source>
        <strain evidence="3">P08H-3</strain>
    </source>
</reference>
<dbReference type="Pfam" id="PF00089">
    <property type="entry name" value="Trypsin"/>
    <property type="match status" value="1"/>
</dbReference>
<dbReference type="PROSITE" id="PS50240">
    <property type="entry name" value="TRYPSIN_DOM"/>
    <property type="match status" value="1"/>
</dbReference>
<dbReference type="EMBL" id="JAODUP010000387">
    <property type="protein sequence ID" value="KAK2150808.1"/>
    <property type="molecule type" value="Genomic_DNA"/>
</dbReference>
<dbReference type="SUPFAM" id="SSF50494">
    <property type="entry name" value="Trypsin-like serine proteases"/>
    <property type="match status" value="1"/>
</dbReference>
<accession>A0AAD9JDM6</accession>
<feature type="domain" description="Peptidase S1" evidence="2">
    <location>
        <begin position="34"/>
        <end position="310"/>
    </location>
</feature>
<dbReference type="GO" id="GO:0005615">
    <property type="term" value="C:extracellular space"/>
    <property type="evidence" value="ECO:0007669"/>
    <property type="project" value="TreeGrafter"/>
</dbReference>
<dbReference type="PANTHER" id="PTHR24257">
    <property type="entry name" value="CHYMOTRYPSIN-LIKE ELASTASE FAMILY MEMBER"/>
    <property type="match status" value="1"/>
</dbReference>
<dbReference type="Proteomes" id="UP001208570">
    <property type="component" value="Unassembled WGS sequence"/>
</dbReference>
<dbReference type="InterPro" id="IPR001254">
    <property type="entry name" value="Trypsin_dom"/>
</dbReference>
<dbReference type="InterPro" id="IPR050850">
    <property type="entry name" value="Peptidase_S1_Elastase_sf"/>
</dbReference>
<proteinExistence type="predicted"/>
<organism evidence="3 4">
    <name type="scientific">Paralvinella palmiformis</name>
    <dbReference type="NCBI Taxonomy" id="53620"/>
    <lineage>
        <taxon>Eukaryota</taxon>
        <taxon>Metazoa</taxon>
        <taxon>Spiralia</taxon>
        <taxon>Lophotrochozoa</taxon>
        <taxon>Annelida</taxon>
        <taxon>Polychaeta</taxon>
        <taxon>Sedentaria</taxon>
        <taxon>Canalipalpata</taxon>
        <taxon>Terebellida</taxon>
        <taxon>Terebelliformia</taxon>
        <taxon>Alvinellidae</taxon>
        <taxon>Paralvinella</taxon>
    </lineage>
</organism>
<dbReference type="InterPro" id="IPR001314">
    <property type="entry name" value="Peptidase_S1A"/>
</dbReference>
<dbReference type="InterPro" id="IPR009003">
    <property type="entry name" value="Peptidase_S1_PA"/>
</dbReference>
<dbReference type="GO" id="GO:0006508">
    <property type="term" value="P:proteolysis"/>
    <property type="evidence" value="ECO:0007669"/>
    <property type="project" value="InterPro"/>
</dbReference>
<gene>
    <name evidence="3" type="ORF">LSH36_387g01065</name>
</gene>
<sequence>MLRCLFVLAVCSFVSGEKPCGRLIELPGNTTSKIIGDEDISSHEALYPWHLAVERRAAGDGSWTYSCGATLIYPDWAVTAGWCVENSSSGGSLAELGLFRFLEEGNTLKGTFLKRRISFSYRIIAGEYNRSLEEGTEQYIDVAGLFMHPDYNYSAPYYANNLALIQLATPANLSNNYINVVCLPPSDDISYVENPNCYVTGWGVTSSGGQNVDVLRRAGTDVIRTEVQCLLRIGDGFWVNDDQYCIQDQANKVVSVCDGDQGGPLSCMVDATWYLAGILSHVTSSTCDPGKPQICSNTAKYLTWIADVTGN</sequence>
<evidence type="ECO:0000259" key="2">
    <source>
        <dbReference type="PROSITE" id="PS50240"/>
    </source>
</evidence>
<protein>
    <recommendedName>
        <fullName evidence="2">Peptidase S1 domain-containing protein</fullName>
    </recommendedName>
</protein>
<dbReference type="PRINTS" id="PR00722">
    <property type="entry name" value="CHYMOTRYPSIN"/>
</dbReference>
<dbReference type="PANTHER" id="PTHR24257:SF17">
    <property type="match status" value="1"/>
</dbReference>
<dbReference type="SMART" id="SM00020">
    <property type="entry name" value="Tryp_SPc"/>
    <property type="match status" value="1"/>
</dbReference>
<comment type="caution">
    <text evidence="3">The sequence shown here is derived from an EMBL/GenBank/DDBJ whole genome shotgun (WGS) entry which is preliminary data.</text>
</comment>
<dbReference type="CDD" id="cd00190">
    <property type="entry name" value="Tryp_SPc"/>
    <property type="match status" value="1"/>
</dbReference>